<dbReference type="InterPro" id="IPR011547">
    <property type="entry name" value="SLC26A/SulP_dom"/>
</dbReference>
<feature type="compositionally biased region" description="Basic and acidic residues" evidence="5">
    <location>
        <begin position="601"/>
        <end position="610"/>
    </location>
</feature>
<feature type="transmembrane region" description="Helical" evidence="6">
    <location>
        <begin position="97"/>
        <end position="116"/>
    </location>
</feature>
<feature type="transmembrane region" description="Helical" evidence="6">
    <location>
        <begin position="232"/>
        <end position="256"/>
    </location>
</feature>
<sequence length="610" mass="64318">MPHNARHHPQNRSHGRLHARRQARGAASLAMVLPGWLPGYRKEWAAPDVIAGLTVAAVVIPKALAYATIAGLPVQVGLYTAFAPMLVYALLGRSRTLSVSTTTTLAILVAASFASLGPSPDASTLVTASATMTFLVGAILIAARLLRLGFVADFISEPVLIGFKAGIGVVIVIDQIPKLLGIHFQKGSFIHNLLGIVQGIPHASLTTAAVGIAMVAILLAMEHWLPRAPAPLIAVAVGIAGVALLDLPTLGVEIVGKVPTGLPPLTLPDVDMMQRLWPGALGVALMSFTESIAAGRAFAQSGELPPPANRELMATGLANLAGAFAGAMAAGGGTTQTAVNQMAGARTQLAGLVTALASLGTMLVLAPLVGLMPEATLAAVVIVYSVTLIKPADFRTVLRVRRTEFSWALIAMAGVVVLGTLQGIVVAILASMLALAYQTSDPPVYVLARKPGTNVFRPRSDEHPDDETLPGLLMLRPEGRVYFANARRVGHKLRVLVAESGPRVLALDLAGVSDLEYTALHMLIDAERRLREEAGVMLWLVGLNPDVLEMVQRSRLGETLTHERMFFTLDLAVARYEAGGIHPPAGPTTDARGNHVTTATDEYRTRNDGR</sequence>
<dbReference type="Pfam" id="PF00916">
    <property type="entry name" value="Sulfate_transp"/>
    <property type="match status" value="1"/>
</dbReference>
<dbReference type="Pfam" id="PF01740">
    <property type="entry name" value="STAS"/>
    <property type="match status" value="1"/>
</dbReference>
<comment type="subcellular location">
    <subcellularLocation>
        <location evidence="1">Membrane</location>
        <topology evidence="1">Multi-pass membrane protein</topology>
    </subcellularLocation>
</comment>
<proteinExistence type="predicted"/>
<keyword evidence="9" id="KW-1185">Reference proteome</keyword>
<name>A0A916IPF2_9BURK</name>
<dbReference type="GO" id="GO:0055085">
    <property type="term" value="P:transmembrane transport"/>
    <property type="evidence" value="ECO:0007669"/>
    <property type="project" value="InterPro"/>
</dbReference>
<comment type="caution">
    <text evidence="8">The sequence shown here is derived from an EMBL/GenBank/DDBJ whole genome shotgun (WGS) entry which is preliminary data.</text>
</comment>
<feature type="region of interest" description="Disordered" evidence="5">
    <location>
        <begin position="582"/>
        <end position="610"/>
    </location>
</feature>
<protein>
    <submittedName>
        <fullName evidence="8">Sulfate transporter</fullName>
    </submittedName>
</protein>
<dbReference type="EMBL" id="CAJPUY010000001">
    <property type="protein sequence ID" value="CAG2127170.1"/>
    <property type="molecule type" value="Genomic_DNA"/>
</dbReference>
<organism evidence="8 9">
    <name type="scientific">Cupriavidus yeoncheonensis</name>
    <dbReference type="NCBI Taxonomy" id="1462994"/>
    <lineage>
        <taxon>Bacteria</taxon>
        <taxon>Pseudomonadati</taxon>
        <taxon>Pseudomonadota</taxon>
        <taxon>Betaproteobacteria</taxon>
        <taxon>Burkholderiales</taxon>
        <taxon>Burkholderiaceae</taxon>
        <taxon>Cupriavidus</taxon>
    </lineage>
</organism>
<dbReference type="PROSITE" id="PS50801">
    <property type="entry name" value="STAS"/>
    <property type="match status" value="1"/>
</dbReference>
<dbReference type="RefSeq" id="WP_211945368.1">
    <property type="nucleotide sequence ID" value="NZ_CAJPUY010000001.1"/>
</dbReference>
<dbReference type="AlphaFoldDB" id="A0A916IPF2"/>
<feature type="transmembrane region" description="Helical" evidence="6">
    <location>
        <begin position="405"/>
        <end position="437"/>
    </location>
</feature>
<evidence type="ECO:0000256" key="4">
    <source>
        <dbReference type="ARBA" id="ARBA00023136"/>
    </source>
</evidence>
<evidence type="ECO:0000256" key="2">
    <source>
        <dbReference type="ARBA" id="ARBA00022692"/>
    </source>
</evidence>
<evidence type="ECO:0000313" key="8">
    <source>
        <dbReference type="EMBL" id="CAG2127170.1"/>
    </source>
</evidence>
<feature type="transmembrane region" description="Helical" evidence="6">
    <location>
        <begin position="375"/>
        <end position="393"/>
    </location>
</feature>
<evidence type="ECO:0000256" key="6">
    <source>
        <dbReference type="SAM" id="Phobius"/>
    </source>
</evidence>
<reference evidence="8" key="1">
    <citation type="submission" date="2021-03" db="EMBL/GenBank/DDBJ databases">
        <authorList>
            <person name="Peeters C."/>
        </authorList>
    </citation>
    <scope>NUCLEOTIDE SEQUENCE</scope>
    <source>
        <strain evidence="8">LMG 31506</strain>
    </source>
</reference>
<keyword evidence="4 6" id="KW-0472">Membrane</keyword>
<keyword evidence="2 6" id="KW-0812">Transmembrane</keyword>
<feature type="domain" description="STAS" evidence="7">
    <location>
        <begin position="462"/>
        <end position="576"/>
    </location>
</feature>
<evidence type="ECO:0000256" key="3">
    <source>
        <dbReference type="ARBA" id="ARBA00022989"/>
    </source>
</evidence>
<dbReference type="GO" id="GO:0016020">
    <property type="term" value="C:membrane"/>
    <property type="evidence" value="ECO:0007669"/>
    <property type="project" value="UniProtKB-SubCell"/>
</dbReference>
<feature type="transmembrane region" description="Helical" evidence="6">
    <location>
        <begin position="158"/>
        <end position="176"/>
    </location>
</feature>
<dbReference type="Gene3D" id="3.30.750.24">
    <property type="entry name" value="STAS domain"/>
    <property type="match status" value="1"/>
</dbReference>
<feature type="transmembrane region" description="Helical" evidence="6">
    <location>
        <begin position="122"/>
        <end position="146"/>
    </location>
</feature>
<evidence type="ECO:0000313" key="9">
    <source>
        <dbReference type="Proteomes" id="UP000672934"/>
    </source>
</evidence>
<feature type="transmembrane region" description="Helical" evidence="6">
    <location>
        <begin position="196"/>
        <end position="220"/>
    </location>
</feature>
<dbReference type="InterPro" id="IPR001902">
    <property type="entry name" value="SLC26A/SulP_fam"/>
</dbReference>
<evidence type="ECO:0000259" key="7">
    <source>
        <dbReference type="PROSITE" id="PS50801"/>
    </source>
</evidence>
<dbReference type="InterPro" id="IPR036513">
    <property type="entry name" value="STAS_dom_sf"/>
</dbReference>
<dbReference type="CDD" id="cd07042">
    <property type="entry name" value="STAS_SulP_like_sulfate_transporter"/>
    <property type="match status" value="1"/>
</dbReference>
<accession>A0A916IPF2</accession>
<dbReference type="Proteomes" id="UP000672934">
    <property type="component" value="Unassembled WGS sequence"/>
</dbReference>
<keyword evidence="3 6" id="KW-1133">Transmembrane helix</keyword>
<evidence type="ECO:0000256" key="1">
    <source>
        <dbReference type="ARBA" id="ARBA00004141"/>
    </source>
</evidence>
<evidence type="ECO:0000256" key="5">
    <source>
        <dbReference type="SAM" id="MobiDB-lite"/>
    </source>
</evidence>
<feature type="transmembrane region" description="Helical" evidence="6">
    <location>
        <begin position="63"/>
        <end position="90"/>
    </location>
</feature>
<feature type="transmembrane region" description="Helical" evidence="6">
    <location>
        <begin position="349"/>
        <end position="369"/>
    </location>
</feature>
<gene>
    <name evidence="8" type="ORF">LMG31506_00364</name>
</gene>
<dbReference type="InterPro" id="IPR002645">
    <property type="entry name" value="STAS_dom"/>
</dbReference>
<dbReference type="SUPFAM" id="SSF52091">
    <property type="entry name" value="SpoIIaa-like"/>
    <property type="match status" value="1"/>
</dbReference>
<dbReference type="PANTHER" id="PTHR11814">
    <property type="entry name" value="SULFATE TRANSPORTER"/>
    <property type="match status" value="1"/>
</dbReference>